<name>A0A3P3Y064_PLABS</name>
<evidence type="ECO:0000313" key="6">
    <source>
        <dbReference type="Proteomes" id="UP000290189"/>
    </source>
</evidence>
<reference evidence="5 6" key="1">
    <citation type="submission" date="2018-03" db="EMBL/GenBank/DDBJ databases">
        <authorList>
            <person name="Fogelqvist J."/>
        </authorList>
    </citation>
    <scope>NUCLEOTIDE SEQUENCE [LARGE SCALE GENOMIC DNA]</scope>
</reference>
<comment type="subcellular location">
    <subcellularLocation>
        <location evidence="2">Cytoplasm</location>
    </subcellularLocation>
    <subcellularLocation>
        <location evidence="1">Nucleus</location>
    </subcellularLocation>
</comment>
<keyword evidence="5" id="KW-0496">Mitochondrion</keyword>
<organism evidence="5 6">
    <name type="scientific">Plasmodiophora brassicae</name>
    <name type="common">Clubroot disease agent</name>
    <dbReference type="NCBI Taxonomy" id="37360"/>
    <lineage>
        <taxon>Eukaryota</taxon>
        <taxon>Sar</taxon>
        <taxon>Rhizaria</taxon>
        <taxon>Endomyxa</taxon>
        <taxon>Phytomyxea</taxon>
        <taxon>Plasmodiophorida</taxon>
        <taxon>Plasmodiophoridae</taxon>
        <taxon>Plasmodiophora</taxon>
    </lineage>
</organism>
<proteinExistence type="predicted"/>
<gene>
    <name evidence="5" type="ORF">PLBR_LOCUS806</name>
</gene>
<evidence type="ECO:0000256" key="1">
    <source>
        <dbReference type="ARBA" id="ARBA00004123"/>
    </source>
</evidence>
<accession>A0A3P3Y064</accession>
<dbReference type="PANTHER" id="PTHR21213">
    <property type="entry name" value="GEO09665P1-RELATED"/>
    <property type="match status" value="1"/>
</dbReference>
<keyword evidence="3" id="KW-0963">Cytoplasm</keyword>
<evidence type="ECO:0000256" key="3">
    <source>
        <dbReference type="ARBA" id="ARBA00022490"/>
    </source>
</evidence>
<dbReference type="InterPro" id="IPR045230">
    <property type="entry name" value="MBS1/2-like"/>
</dbReference>
<dbReference type="SUPFAM" id="SSF118359">
    <property type="entry name" value="Expressed protein At2g23090/F21P24.15"/>
    <property type="match status" value="1"/>
</dbReference>
<evidence type="ECO:0000256" key="2">
    <source>
        <dbReference type="ARBA" id="ARBA00004496"/>
    </source>
</evidence>
<evidence type="ECO:0000313" key="5">
    <source>
        <dbReference type="EMBL" id="SPQ93591.1"/>
    </source>
</evidence>
<keyword evidence="4" id="KW-0539">Nucleus</keyword>
<geneLocation type="mitochondrion" evidence="5"/>
<dbReference type="InterPro" id="IPR026939">
    <property type="entry name" value="ZNF706/At2g23090_sf"/>
</dbReference>
<dbReference type="GO" id="GO:0005737">
    <property type="term" value="C:cytoplasm"/>
    <property type="evidence" value="ECO:0007669"/>
    <property type="project" value="UniProtKB-SubCell"/>
</dbReference>
<protein>
    <submittedName>
        <fullName evidence="5">Uncharacterized protein</fullName>
    </submittedName>
</protein>
<dbReference type="PANTHER" id="PTHR21213:SF0">
    <property type="entry name" value="ZINC FINGER PROTEIN 706"/>
    <property type="match status" value="1"/>
</dbReference>
<sequence length="101" mass="11765">MRAKSARRTPYPARCHDYRCWRCKEQQHLKMTRGKAKVDAKIRASKKAEKLKRAGSELDAQKKGKKFECKICMTPVHNLQSMRDHYASKHPKAAFNESEFA</sequence>
<dbReference type="Proteomes" id="UP000290189">
    <property type="component" value="Unassembled WGS sequence"/>
</dbReference>
<dbReference type="Gene3D" id="4.10.1050.10">
    <property type="entry name" value="At2g23090-like"/>
    <property type="match status" value="1"/>
</dbReference>
<dbReference type="GO" id="GO:0005634">
    <property type="term" value="C:nucleus"/>
    <property type="evidence" value="ECO:0007669"/>
    <property type="project" value="UniProtKB-SubCell"/>
</dbReference>
<dbReference type="EMBL" id="OVEO01000001">
    <property type="protein sequence ID" value="SPQ93591.1"/>
    <property type="molecule type" value="Genomic_DNA"/>
</dbReference>
<dbReference type="AlphaFoldDB" id="A0A3P3Y064"/>
<evidence type="ECO:0000256" key="4">
    <source>
        <dbReference type="ARBA" id="ARBA00023242"/>
    </source>
</evidence>